<dbReference type="EMBL" id="SMKY01000052">
    <property type="protein sequence ID" value="TDD83597.1"/>
    <property type="molecule type" value="Genomic_DNA"/>
</dbReference>
<dbReference type="OrthoDB" id="3390700at2"/>
<dbReference type="AlphaFoldDB" id="A0A4V2YW18"/>
<protein>
    <submittedName>
        <fullName evidence="1">Uncharacterized protein</fullName>
    </submittedName>
</protein>
<keyword evidence="2" id="KW-1185">Reference proteome</keyword>
<accession>A0A4V2YW18</accession>
<sequence length="125" mass="13216">MTDPMTVAIATAMAGKAVEVAGEPVRAAVAELSRRVRERFRGRASDEEALERAIADPAPDRIATLSSVVEHLMAEDPGFGAEARNLWNQAQTNAAASDDGVVNILNGQAGRVVQLRDVHGDLNIG</sequence>
<name>A0A4V2YW18_9ACTN</name>
<proteinExistence type="predicted"/>
<comment type="caution">
    <text evidence="1">The sequence shown here is derived from an EMBL/GenBank/DDBJ whole genome shotgun (WGS) entry which is preliminary data.</text>
</comment>
<dbReference type="Proteomes" id="UP000295578">
    <property type="component" value="Unassembled WGS sequence"/>
</dbReference>
<gene>
    <name evidence="1" type="ORF">E1293_14350</name>
</gene>
<reference evidence="1 2" key="1">
    <citation type="submission" date="2019-03" db="EMBL/GenBank/DDBJ databases">
        <title>Draft genome sequences of novel Actinobacteria.</title>
        <authorList>
            <person name="Sahin N."/>
            <person name="Ay H."/>
            <person name="Saygin H."/>
        </authorList>
    </citation>
    <scope>NUCLEOTIDE SEQUENCE [LARGE SCALE GENOMIC DNA]</scope>
    <source>
        <strain evidence="1 2">DSM 45941</strain>
    </source>
</reference>
<organism evidence="1 2">
    <name type="scientific">Actinomadura darangshiensis</name>
    <dbReference type="NCBI Taxonomy" id="705336"/>
    <lineage>
        <taxon>Bacteria</taxon>
        <taxon>Bacillati</taxon>
        <taxon>Actinomycetota</taxon>
        <taxon>Actinomycetes</taxon>
        <taxon>Streptosporangiales</taxon>
        <taxon>Thermomonosporaceae</taxon>
        <taxon>Actinomadura</taxon>
    </lineage>
</organism>
<dbReference type="RefSeq" id="WP_132197881.1">
    <property type="nucleotide sequence ID" value="NZ_SMKY01000052.1"/>
</dbReference>
<evidence type="ECO:0000313" key="1">
    <source>
        <dbReference type="EMBL" id="TDD83597.1"/>
    </source>
</evidence>
<evidence type="ECO:0000313" key="2">
    <source>
        <dbReference type="Proteomes" id="UP000295578"/>
    </source>
</evidence>